<organism evidence="1 2">
    <name type="scientific">Pseudoduganella namucuonensis</name>
    <dbReference type="NCBI Taxonomy" id="1035707"/>
    <lineage>
        <taxon>Bacteria</taxon>
        <taxon>Pseudomonadati</taxon>
        <taxon>Pseudomonadota</taxon>
        <taxon>Betaproteobacteria</taxon>
        <taxon>Burkholderiales</taxon>
        <taxon>Oxalobacteraceae</taxon>
        <taxon>Telluria group</taxon>
        <taxon>Pseudoduganella</taxon>
    </lineage>
</organism>
<gene>
    <name evidence="1" type="ORF">SAMN05216552_1006234</name>
</gene>
<dbReference type="EMBL" id="FPBO01000006">
    <property type="protein sequence ID" value="SFU65093.1"/>
    <property type="molecule type" value="Genomic_DNA"/>
</dbReference>
<reference evidence="2" key="1">
    <citation type="submission" date="2016-10" db="EMBL/GenBank/DDBJ databases">
        <authorList>
            <person name="Varghese N."/>
            <person name="Submissions S."/>
        </authorList>
    </citation>
    <scope>NUCLEOTIDE SEQUENCE [LARGE SCALE GENOMIC DNA]</scope>
    <source>
        <strain evidence="2">CGMCC 1.11014</strain>
    </source>
</reference>
<proteinExistence type="predicted"/>
<keyword evidence="2" id="KW-1185">Reference proteome</keyword>
<name>A0A1I7HWN4_9BURK</name>
<protein>
    <submittedName>
        <fullName evidence="1">Uncharacterized protein</fullName>
    </submittedName>
</protein>
<dbReference type="RefSeq" id="WP_143133029.1">
    <property type="nucleotide sequence ID" value="NZ_FPBO01000006.1"/>
</dbReference>
<accession>A0A1I7HWN4</accession>
<evidence type="ECO:0000313" key="1">
    <source>
        <dbReference type="EMBL" id="SFU65093.1"/>
    </source>
</evidence>
<dbReference type="AlphaFoldDB" id="A0A1I7HWN4"/>
<dbReference type="OrthoDB" id="4143660at2"/>
<sequence length="243" mass="27011">MQEAQLEAIIQDLRSLEGQYQVHPGHSTAALSGENRAKFKRLVLEAKGLIQSAAGINDFAVPLLTLCNFSGYGAFDPPLPDQLHEAIALVEGGLNLVRQKSAGLSALAQTTQKDLYVDPQRIFQLQSIKGSSWDLKRLVRLLQELNTAHFHDLHMATAMLVRAITDHVAPVLRCKNFSEVANQYAAPKSFSDQMKQLDTSLRKVADSFLHQQIRQSEVLPLRPQVDFKPALDVLLAEIVRVLQ</sequence>
<evidence type="ECO:0000313" key="2">
    <source>
        <dbReference type="Proteomes" id="UP000199391"/>
    </source>
</evidence>
<dbReference type="Proteomes" id="UP000199391">
    <property type="component" value="Unassembled WGS sequence"/>
</dbReference>
<dbReference type="STRING" id="1035707.SAMN05216552_1006234"/>